<evidence type="ECO:0000256" key="2">
    <source>
        <dbReference type="ARBA" id="ARBA00005628"/>
    </source>
</evidence>
<dbReference type="PANTHER" id="PTHR42891:SF1">
    <property type="entry name" value="D-GLYCERO-BETA-D-MANNO-HEPTOSE-1,7-BISPHOSPHATE 7-PHOSPHATASE"/>
    <property type="match status" value="1"/>
</dbReference>
<keyword evidence="5 8" id="KW-0378">Hydrolase</keyword>
<keyword evidence="9" id="KW-1185">Reference proteome</keyword>
<evidence type="ECO:0000256" key="1">
    <source>
        <dbReference type="ARBA" id="ARBA00004496"/>
    </source>
</evidence>
<dbReference type="Pfam" id="PF13242">
    <property type="entry name" value="Hydrolase_like"/>
    <property type="match status" value="1"/>
</dbReference>
<dbReference type="EMBL" id="QVFU01000059">
    <property type="protein sequence ID" value="RFS43468.1"/>
    <property type="molecule type" value="Genomic_DNA"/>
</dbReference>
<dbReference type="GO" id="GO:0005737">
    <property type="term" value="C:cytoplasm"/>
    <property type="evidence" value="ECO:0007669"/>
    <property type="project" value="UniProtKB-SubCell"/>
</dbReference>
<accession>A0A372FRZ0</accession>
<dbReference type="OrthoDB" id="9781367at2"/>
<comment type="subcellular location">
    <subcellularLocation>
        <location evidence="1">Cytoplasm</location>
    </subcellularLocation>
</comment>
<dbReference type="AlphaFoldDB" id="A0A372FRZ0"/>
<gene>
    <name evidence="8" type="ORF">D0Q02_27690</name>
</gene>
<keyword evidence="3" id="KW-0963">Cytoplasm</keyword>
<dbReference type="InterPro" id="IPR036412">
    <property type="entry name" value="HAD-like_sf"/>
</dbReference>
<organism evidence="8 9">
    <name type="scientific">Micromonospora craniellae</name>
    <dbReference type="NCBI Taxonomy" id="2294034"/>
    <lineage>
        <taxon>Bacteria</taxon>
        <taxon>Bacillati</taxon>
        <taxon>Actinomycetota</taxon>
        <taxon>Actinomycetes</taxon>
        <taxon>Micromonosporales</taxon>
        <taxon>Micromonosporaceae</taxon>
        <taxon>Micromonospora</taxon>
    </lineage>
</organism>
<dbReference type="InterPro" id="IPR004446">
    <property type="entry name" value="Heptose_bisP_phosphatase"/>
</dbReference>
<dbReference type="PANTHER" id="PTHR42891">
    <property type="entry name" value="D-GLYCERO-BETA-D-MANNO-HEPTOSE-1,7-BISPHOSPHATE 7-PHOSPHATASE"/>
    <property type="match status" value="1"/>
</dbReference>
<evidence type="ECO:0000256" key="6">
    <source>
        <dbReference type="ARBA" id="ARBA00023277"/>
    </source>
</evidence>
<dbReference type="GO" id="GO:0046872">
    <property type="term" value="F:metal ion binding"/>
    <property type="evidence" value="ECO:0007669"/>
    <property type="project" value="UniProtKB-KW"/>
</dbReference>
<reference evidence="8 9" key="1">
    <citation type="submission" date="2018-08" db="EMBL/GenBank/DDBJ databases">
        <title>Verrucosispora craniellae sp. nov., isolated from a marine sponge in the South China Sea.</title>
        <authorList>
            <person name="Li L."/>
            <person name="Lin H.W."/>
        </authorList>
    </citation>
    <scope>NUCLEOTIDE SEQUENCE [LARGE SCALE GENOMIC DNA]</scope>
    <source>
        <strain evidence="8 9">LHW63014</strain>
    </source>
</reference>
<keyword evidence="6" id="KW-0119">Carbohydrate metabolism</keyword>
<evidence type="ECO:0000256" key="4">
    <source>
        <dbReference type="ARBA" id="ARBA00022723"/>
    </source>
</evidence>
<dbReference type="InterPro" id="IPR006543">
    <property type="entry name" value="Histidinol-phos"/>
</dbReference>
<evidence type="ECO:0000313" key="9">
    <source>
        <dbReference type="Proteomes" id="UP000262621"/>
    </source>
</evidence>
<comment type="caution">
    <text evidence="8">The sequence shown here is derived from an EMBL/GenBank/DDBJ whole genome shotgun (WGS) entry which is preliminary data.</text>
</comment>
<dbReference type="Proteomes" id="UP000262621">
    <property type="component" value="Unassembled WGS sequence"/>
</dbReference>
<evidence type="ECO:0000256" key="5">
    <source>
        <dbReference type="ARBA" id="ARBA00022801"/>
    </source>
</evidence>
<dbReference type="GO" id="GO:0016791">
    <property type="term" value="F:phosphatase activity"/>
    <property type="evidence" value="ECO:0007669"/>
    <property type="project" value="InterPro"/>
</dbReference>
<proteinExistence type="inferred from homology"/>
<protein>
    <recommendedName>
        <fullName evidence="7">D,D-heptose 1,7-bisphosphate phosphatase</fullName>
    </recommendedName>
</protein>
<dbReference type="InterPro" id="IPR023214">
    <property type="entry name" value="HAD_sf"/>
</dbReference>
<dbReference type="RefSeq" id="WP_117230912.1">
    <property type="nucleotide sequence ID" value="NZ_CP061725.1"/>
</dbReference>
<keyword evidence="4" id="KW-0479">Metal-binding</keyword>
<evidence type="ECO:0000256" key="3">
    <source>
        <dbReference type="ARBA" id="ARBA00022490"/>
    </source>
</evidence>
<dbReference type="GO" id="GO:0005975">
    <property type="term" value="P:carbohydrate metabolic process"/>
    <property type="evidence" value="ECO:0007669"/>
    <property type="project" value="InterPro"/>
</dbReference>
<dbReference type="NCBIfam" id="TIGR01662">
    <property type="entry name" value="HAD-SF-IIIA"/>
    <property type="match status" value="1"/>
</dbReference>
<comment type="similarity">
    <text evidence="2">Belongs to the GmhB family.</text>
</comment>
<dbReference type="SUPFAM" id="SSF56784">
    <property type="entry name" value="HAD-like"/>
    <property type="match status" value="1"/>
</dbReference>
<sequence length="197" mass="21042">MNPLRPVRIDHAAAGGPAAAFLDRDGVVIANRPTYVRSVADVEFLPGVGPALRRLNKAGHALLLITNQAVIGKNLITLEQALEVHQYITDHLARQGVSLTASYLCPHVGPDRCGCRKPEPGMLLRATRDLSLDPARSVMIGDACSDLEAGRRAGVDTVLLLTGRGRDEVTRLSYPATVVDDLPAAVSMLLGRRGAVR</sequence>
<name>A0A372FRZ0_9ACTN</name>
<dbReference type="Gene3D" id="3.40.50.1000">
    <property type="entry name" value="HAD superfamily/HAD-like"/>
    <property type="match status" value="1"/>
</dbReference>
<evidence type="ECO:0000256" key="7">
    <source>
        <dbReference type="ARBA" id="ARBA00031828"/>
    </source>
</evidence>
<dbReference type="InterPro" id="IPR006549">
    <property type="entry name" value="HAD-SF_hydro_IIIA"/>
</dbReference>
<evidence type="ECO:0000313" key="8">
    <source>
        <dbReference type="EMBL" id="RFS43468.1"/>
    </source>
</evidence>
<dbReference type="NCBIfam" id="TIGR01656">
    <property type="entry name" value="Histidinol-ppas"/>
    <property type="match status" value="1"/>
</dbReference>